<evidence type="ECO:0000256" key="3">
    <source>
        <dbReference type="ARBA" id="ARBA00023002"/>
    </source>
</evidence>
<reference evidence="7 8" key="1">
    <citation type="submission" date="2018-11" db="EMBL/GenBank/DDBJ databases">
        <title>Trebonia kvetii gen.nov., sp.nov., a novel acidophilic actinobacterium, and proposal of the new actinobacterial family Treboniaceae fam. nov.</title>
        <authorList>
            <person name="Rapoport D."/>
            <person name="Sagova-Mareckova M."/>
            <person name="Sedlacek I."/>
            <person name="Provaznik J."/>
            <person name="Kralova S."/>
            <person name="Pavlinic D."/>
            <person name="Benes V."/>
            <person name="Kopecky J."/>
        </authorList>
    </citation>
    <scope>NUCLEOTIDE SEQUENCE [LARGE SCALE GENOMIC DNA]</scope>
    <source>
        <strain evidence="7 8">15Tr583</strain>
    </source>
</reference>
<dbReference type="InterPro" id="IPR036922">
    <property type="entry name" value="Rieske_2Fe-2S_sf"/>
</dbReference>
<dbReference type="PANTHER" id="PTHR21266:SF59">
    <property type="entry name" value="BLR4922 PROTEIN"/>
    <property type="match status" value="1"/>
</dbReference>
<dbReference type="OrthoDB" id="5243643at2"/>
<dbReference type="Proteomes" id="UP000460272">
    <property type="component" value="Unassembled WGS sequence"/>
</dbReference>
<evidence type="ECO:0000313" key="8">
    <source>
        <dbReference type="Proteomes" id="UP000460272"/>
    </source>
</evidence>
<proteinExistence type="predicted"/>
<dbReference type="GO" id="GO:0051537">
    <property type="term" value="F:2 iron, 2 sulfur cluster binding"/>
    <property type="evidence" value="ECO:0007669"/>
    <property type="project" value="UniProtKB-KW"/>
</dbReference>
<protein>
    <submittedName>
        <fullName evidence="7">Phthalate 4,5-dioxygenase</fullName>
    </submittedName>
</protein>
<keyword evidence="5" id="KW-0411">Iron-sulfur</keyword>
<evidence type="ECO:0000256" key="4">
    <source>
        <dbReference type="ARBA" id="ARBA00023004"/>
    </source>
</evidence>
<comment type="caution">
    <text evidence="7">The sequence shown here is derived from an EMBL/GenBank/DDBJ whole genome shotgun (WGS) entry which is preliminary data.</text>
</comment>
<gene>
    <name evidence="7" type="ORF">EAS64_09010</name>
</gene>
<sequence>MLSAEDNEILTRVGPGTPMGNLLRRYWIPACLTSEIAEPDGPPVRVRLLCEDLVAFRDTDGQVGLIEERCPHRGASLFYGRNEECGLRCTYHGWKFDVTGQCTDQRSELHPFAHRIRIKNYPTRESGGIVWTYMGPAGTMTPFRDFGTETLRPQMIAVNKEQIFCNWVQSMDGDLDTAHISNLHQFDAIDDVPDDGTDKPGYPSGYMSMKFWRHDPRSLIEVDDAWHGFRYAGIRTTPNGFRHARVTAYIFPSSTIIAQIPFSTRQIFVVPVDDVTTYRYNFTTQPPANPRGYGGPLFFTYEKYPFEMLPPNGVVPRTYTRENDYQIDRFAQKGRSYSGIADFRSQDAMATETAGPIYDRTAEHLGSTDVAVIRMHRQLLRAAKALAADGDTAALPALGGSGDFQSIRGAEKVLDAAEDWRVLGTDADLTVREALGWLA</sequence>
<dbReference type="PROSITE" id="PS51296">
    <property type="entry name" value="RIESKE"/>
    <property type="match status" value="1"/>
</dbReference>
<feature type="domain" description="Rieske" evidence="6">
    <location>
        <begin position="27"/>
        <end position="132"/>
    </location>
</feature>
<dbReference type="InterPro" id="IPR017941">
    <property type="entry name" value="Rieske_2Fe-2S"/>
</dbReference>
<name>A0A6P2C2T4_9ACTN</name>
<dbReference type="GO" id="GO:0004497">
    <property type="term" value="F:monooxygenase activity"/>
    <property type="evidence" value="ECO:0007669"/>
    <property type="project" value="UniProtKB-ARBA"/>
</dbReference>
<keyword evidence="3" id="KW-0560">Oxidoreductase</keyword>
<dbReference type="CDD" id="cd03479">
    <property type="entry name" value="Rieske_RO_Alpha_PhDO_like"/>
    <property type="match status" value="1"/>
</dbReference>
<dbReference type="InterPro" id="IPR050584">
    <property type="entry name" value="Cholesterol_7-desaturase"/>
</dbReference>
<dbReference type="PROSITE" id="PS00570">
    <property type="entry name" value="RING_HYDROXYL_ALPHA"/>
    <property type="match status" value="1"/>
</dbReference>
<dbReference type="SUPFAM" id="SSF50022">
    <property type="entry name" value="ISP domain"/>
    <property type="match status" value="1"/>
</dbReference>
<dbReference type="Pfam" id="PF00355">
    <property type="entry name" value="Rieske"/>
    <property type="match status" value="1"/>
</dbReference>
<dbReference type="Gene3D" id="2.102.10.10">
    <property type="entry name" value="Rieske [2Fe-2S] iron-sulphur domain"/>
    <property type="match status" value="1"/>
</dbReference>
<dbReference type="GO" id="GO:0016705">
    <property type="term" value="F:oxidoreductase activity, acting on paired donors, with incorporation or reduction of molecular oxygen"/>
    <property type="evidence" value="ECO:0007669"/>
    <property type="project" value="UniProtKB-ARBA"/>
</dbReference>
<evidence type="ECO:0000313" key="7">
    <source>
        <dbReference type="EMBL" id="TVZ04786.1"/>
    </source>
</evidence>
<dbReference type="GO" id="GO:0051213">
    <property type="term" value="F:dioxygenase activity"/>
    <property type="evidence" value="ECO:0007669"/>
    <property type="project" value="UniProtKB-KW"/>
</dbReference>
<keyword evidence="4" id="KW-0408">Iron</keyword>
<dbReference type="EMBL" id="RPFW01000002">
    <property type="protein sequence ID" value="TVZ04786.1"/>
    <property type="molecule type" value="Genomic_DNA"/>
</dbReference>
<organism evidence="7 8">
    <name type="scientific">Trebonia kvetii</name>
    <dbReference type="NCBI Taxonomy" id="2480626"/>
    <lineage>
        <taxon>Bacteria</taxon>
        <taxon>Bacillati</taxon>
        <taxon>Actinomycetota</taxon>
        <taxon>Actinomycetes</taxon>
        <taxon>Streptosporangiales</taxon>
        <taxon>Treboniaceae</taxon>
        <taxon>Trebonia</taxon>
    </lineage>
</organism>
<evidence type="ECO:0000259" key="6">
    <source>
        <dbReference type="PROSITE" id="PS51296"/>
    </source>
</evidence>
<dbReference type="AlphaFoldDB" id="A0A6P2C2T4"/>
<dbReference type="PANTHER" id="PTHR21266">
    <property type="entry name" value="IRON-SULFUR DOMAIN CONTAINING PROTEIN"/>
    <property type="match status" value="1"/>
</dbReference>
<dbReference type="RefSeq" id="WP_145852494.1">
    <property type="nucleotide sequence ID" value="NZ_RPFW01000002.1"/>
</dbReference>
<dbReference type="SUPFAM" id="SSF55961">
    <property type="entry name" value="Bet v1-like"/>
    <property type="match status" value="1"/>
</dbReference>
<evidence type="ECO:0000256" key="2">
    <source>
        <dbReference type="ARBA" id="ARBA00022723"/>
    </source>
</evidence>
<evidence type="ECO:0000256" key="1">
    <source>
        <dbReference type="ARBA" id="ARBA00022714"/>
    </source>
</evidence>
<keyword evidence="7" id="KW-0223">Dioxygenase</keyword>
<dbReference type="GO" id="GO:0005506">
    <property type="term" value="F:iron ion binding"/>
    <property type="evidence" value="ECO:0007669"/>
    <property type="project" value="InterPro"/>
</dbReference>
<keyword evidence="1" id="KW-0001">2Fe-2S</keyword>
<keyword evidence="8" id="KW-1185">Reference proteome</keyword>
<keyword evidence="2" id="KW-0479">Metal-binding</keyword>
<dbReference type="Pfam" id="PF19301">
    <property type="entry name" value="LigXa_C"/>
    <property type="match status" value="1"/>
</dbReference>
<dbReference type="InterPro" id="IPR045623">
    <property type="entry name" value="LigXa_C"/>
</dbReference>
<accession>A0A6P2C2T4</accession>
<evidence type="ECO:0000256" key="5">
    <source>
        <dbReference type="ARBA" id="ARBA00023014"/>
    </source>
</evidence>
<dbReference type="InterPro" id="IPR015881">
    <property type="entry name" value="ARHD_Rieske_2Fe_2S"/>
</dbReference>